<sequence>MSAKDIFHNAVKHALVKEHWNITHDPYWIKLADSDINVYIDLAAERLIAAEKAGEKIAVEIKSFIGNSLIADFHEALGQFLDYRVALREKEPDRQMYLAITLDMYHAFFRRRFIQTVCQEYQVKLLIFDPQKEEVSLWKK</sequence>
<dbReference type="CDD" id="cd22366">
    <property type="entry name" value="XisH-like"/>
    <property type="match status" value="1"/>
</dbReference>
<dbReference type="InterPro" id="IPR011856">
    <property type="entry name" value="tRNA_endonuc-like_dom_sf"/>
</dbReference>
<dbReference type="InterPro" id="IPR011335">
    <property type="entry name" value="Restrct_endonuc-II-like"/>
</dbReference>
<protein>
    <submittedName>
        <fullName evidence="1">FdxN element excision controlling factor protein</fullName>
    </submittedName>
</protein>
<dbReference type="GO" id="GO:0003676">
    <property type="term" value="F:nucleic acid binding"/>
    <property type="evidence" value="ECO:0007669"/>
    <property type="project" value="InterPro"/>
</dbReference>
<dbReference type="Gene3D" id="3.40.1350.10">
    <property type="match status" value="1"/>
</dbReference>
<dbReference type="AlphaFoldDB" id="A0A081BSA8"/>
<gene>
    <name evidence="1" type="ORF">U14_05569</name>
</gene>
<keyword evidence="2" id="KW-1185">Reference proteome</keyword>
<organism evidence="1">
    <name type="scientific">Candidatus Moduliflexus flocculans</name>
    <dbReference type="NCBI Taxonomy" id="1499966"/>
    <lineage>
        <taxon>Bacteria</taxon>
        <taxon>Candidatus Moduliflexota</taxon>
        <taxon>Candidatus Moduliflexia</taxon>
        <taxon>Candidatus Moduliflexales</taxon>
        <taxon>Candidatus Moduliflexaceae</taxon>
    </lineage>
</organism>
<dbReference type="Proteomes" id="UP000030700">
    <property type="component" value="Unassembled WGS sequence"/>
</dbReference>
<dbReference type="HOGENOM" id="CLU_132053_0_0_0"/>
<reference evidence="1" key="1">
    <citation type="journal article" date="2015" name="PeerJ">
        <title>First genomic representation of candidate bacterial phylum KSB3 points to enhanced environmental sensing as a trigger of wastewater bulking.</title>
        <authorList>
            <person name="Sekiguchi Y."/>
            <person name="Ohashi A."/>
            <person name="Parks D.H."/>
            <person name="Yamauchi T."/>
            <person name="Tyson G.W."/>
            <person name="Hugenholtz P."/>
        </authorList>
    </citation>
    <scope>NUCLEOTIDE SEQUENCE [LARGE SCALE GENOMIC DNA]</scope>
</reference>
<accession>A0A081BSA8</accession>
<evidence type="ECO:0000313" key="2">
    <source>
        <dbReference type="Proteomes" id="UP000030700"/>
    </source>
</evidence>
<dbReference type="Pfam" id="PF08814">
    <property type="entry name" value="XisH"/>
    <property type="match status" value="1"/>
</dbReference>
<proteinExistence type="predicted"/>
<dbReference type="EMBL" id="DF820461">
    <property type="protein sequence ID" value="GAK54289.1"/>
    <property type="molecule type" value="Genomic_DNA"/>
</dbReference>
<dbReference type="InterPro" id="IPR014919">
    <property type="entry name" value="XisH"/>
</dbReference>
<dbReference type="STRING" id="1499966.U14_05569"/>
<dbReference type="SUPFAM" id="SSF52980">
    <property type="entry name" value="Restriction endonuclease-like"/>
    <property type="match status" value="1"/>
</dbReference>
<name>A0A081BSA8_9BACT</name>
<evidence type="ECO:0000313" key="1">
    <source>
        <dbReference type="EMBL" id="GAK54289.1"/>
    </source>
</evidence>